<dbReference type="EMBL" id="QXFY01002905">
    <property type="protein sequence ID" value="KAE9290907.1"/>
    <property type="molecule type" value="Genomic_DNA"/>
</dbReference>
<gene>
    <name evidence="2" type="ORF">PF008_g25469</name>
</gene>
<evidence type="ECO:0000256" key="1">
    <source>
        <dbReference type="SAM" id="SignalP"/>
    </source>
</evidence>
<proteinExistence type="predicted"/>
<feature type="signal peptide" evidence="1">
    <location>
        <begin position="1"/>
        <end position="23"/>
    </location>
</feature>
<dbReference type="AlphaFoldDB" id="A0A6G0QJU4"/>
<comment type="caution">
    <text evidence="2">The sequence shown here is derived from an EMBL/GenBank/DDBJ whole genome shotgun (WGS) entry which is preliminary data.</text>
</comment>
<dbReference type="Proteomes" id="UP000486351">
    <property type="component" value="Unassembled WGS sequence"/>
</dbReference>
<evidence type="ECO:0000313" key="2">
    <source>
        <dbReference type="EMBL" id="KAE9290907.1"/>
    </source>
</evidence>
<protein>
    <submittedName>
        <fullName evidence="2">Uncharacterized protein</fullName>
    </submittedName>
</protein>
<evidence type="ECO:0000313" key="3">
    <source>
        <dbReference type="Proteomes" id="UP000486351"/>
    </source>
</evidence>
<organism evidence="2 3">
    <name type="scientific">Phytophthora fragariae</name>
    <dbReference type="NCBI Taxonomy" id="53985"/>
    <lineage>
        <taxon>Eukaryota</taxon>
        <taxon>Sar</taxon>
        <taxon>Stramenopiles</taxon>
        <taxon>Oomycota</taxon>
        <taxon>Peronosporomycetes</taxon>
        <taxon>Peronosporales</taxon>
        <taxon>Peronosporaceae</taxon>
        <taxon>Phytophthora</taxon>
    </lineage>
</organism>
<sequence>MAITSWTLSTVWGGVAWTRFCLAFFGSCENVLENGPSSYRTFASMS</sequence>
<accession>A0A6G0QJU4</accession>
<name>A0A6G0QJU4_9STRA</name>
<feature type="chain" id="PRO_5026096653" evidence="1">
    <location>
        <begin position="24"/>
        <end position="46"/>
    </location>
</feature>
<reference evidence="2 3" key="1">
    <citation type="submission" date="2018-09" db="EMBL/GenBank/DDBJ databases">
        <title>Genomic investigation of the strawberry pathogen Phytophthora fragariae indicates pathogenicity is determined by transcriptional variation in three key races.</title>
        <authorList>
            <person name="Adams T.M."/>
            <person name="Armitage A.D."/>
            <person name="Sobczyk M.K."/>
            <person name="Bates H.J."/>
            <person name="Dunwell J.M."/>
            <person name="Nellist C.F."/>
            <person name="Harrison R.J."/>
        </authorList>
    </citation>
    <scope>NUCLEOTIDE SEQUENCE [LARGE SCALE GENOMIC DNA]</scope>
    <source>
        <strain evidence="2 3">NOV-77</strain>
    </source>
</reference>
<keyword evidence="1" id="KW-0732">Signal</keyword>